<proteinExistence type="inferred from homology"/>
<protein>
    <recommendedName>
        <fullName evidence="8">TonB-dependent receptor plug domain-containing protein</fullName>
    </recommendedName>
</protein>
<comment type="subcellular location">
    <subcellularLocation>
        <location evidence="1 7">Cell outer membrane</location>
        <topology evidence="1 7">Multi-pass membrane protein</topology>
    </subcellularLocation>
</comment>
<dbReference type="OMA" id="RIPDYFR"/>
<accession>A0AA37MMA7</accession>
<gene>
    <name evidence="9" type="ORF">PRMUPPPA20_28400</name>
</gene>
<sequence length="990" mass="112353">MCIYKDVKKELLLLACMTLVVQHTEAQDYFSAASDYARLYIGPVGPQYQLSRWYDIPYYKGNTNMYKGRISYYGVVYNDVELRFDLMKQHVSVLSPKAGICCLPDQQHIDWFEMDGYRFVHDPEDSTRFAALLCDGSNNGVQLYHSMWKHYNGEKTFGERKILKNLSDHEHYTLVTPDGETYHVKRAKDVAALFPEQKKQIKQFAKQQHLTFTKYKREQSLAKVVASVIAEKKKIATSHLRPETAPEGEKNNALPVSIENIPVDSLIAGIPVLDSDTLSISAGSANTRTYIVPGAKKARASLADDQELAEIVVVAGRQSVVQSTTMGAEKFKPQLLKNIPSAFGESDIMKVVLTLPGVTTVGEASSGYNVRGGATDQNLILFNGGTVYNPTHLFGLFTSFNSDAVEDVELFKSSIPAEYGGRISSVLKVNSKEANMRKFTGSASIGALTSKANLEIPIVKDHVSLLLNARTTYSDWILKQLPEESGYKNGKANFYDFGGVFTWKLNNLHRLKIFGYLSKDKFSFSSDDSYGYQNRNFSAEWRSILNEKITATLSAGLDHYDYYNDEKAKPTMAARLSFGIDQLWAKLHIRQRLNEKQSLSYGLSVQHYDVQGGKYEPLNEESYVNPDQLQKEKALESGAYIDYEHSLTEKLSVSAGLRYSMFNAIGPRDVNIYADQELPSQETLLETRHETGIIKTYQAPEFRFSARYAIQDNFSIKAGFNTMHQYIHKVSNTSIMSPTDMWKLSDLNIKPQNGWQIAAGIYYETPDKNYEFSAETYYKHISDYLNYRSSAVLLMNPHLETDVIPTKGKAYGVELQAKKPYGKLNGWVSYTYSRSLLRQDDKRVATPLNDGDWYPSEYDRPHEVKAVLNYKITERYSFSSNFNYATGRPTTVPAGQFYNNKLGYYLPYYTERNNYRIPDYTRLDLAFNIEPTHRLTAFFHTSFSIGVYNALARKNAYNIYYVTEGSSIKGYKLSVFGTAIPYISLNVRFN</sequence>
<dbReference type="InterPro" id="IPR012910">
    <property type="entry name" value="Plug_dom"/>
</dbReference>
<dbReference type="SUPFAM" id="SSF56935">
    <property type="entry name" value="Porins"/>
    <property type="match status" value="1"/>
</dbReference>
<dbReference type="InterPro" id="IPR037066">
    <property type="entry name" value="Plug_dom_sf"/>
</dbReference>
<dbReference type="Pfam" id="PF07715">
    <property type="entry name" value="Plug"/>
    <property type="match status" value="1"/>
</dbReference>
<dbReference type="EMBL" id="BPTT01000001">
    <property type="protein sequence ID" value="GJG34731.1"/>
    <property type="molecule type" value="Genomic_DNA"/>
</dbReference>
<evidence type="ECO:0000259" key="8">
    <source>
        <dbReference type="Pfam" id="PF07715"/>
    </source>
</evidence>
<dbReference type="PROSITE" id="PS52016">
    <property type="entry name" value="TONB_DEPENDENT_REC_3"/>
    <property type="match status" value="1"/>
</dbReference>
<dbReference type="GO" id="GO:0009279">
    <property type="term" value="C:cell outer membrane"/>
    <property type="evidence" value="ECO:0007669"/>
    <property type="project" value="UniProtKB-SubCell"/>
</dbReference>
<evidence type="ECO:0000256" key="7">
    <source>
        <dbReference type="PROSITE-ProRule" id="PRU01360"/>
    </source>
</evidence>
<dbReference type="Proteomes" id="UP000887097">
    <property type="component" value="Unassembled WGS sequence"/>
</dbReference>
<keyword evidence="4 7" id="KW-0812">Transmembrane</keyword>
<keyword evidence="3 7" id="KW-1134">Transmembrane beta strand</keyword>
<evidence type="ECO:0000313" key="9">
    <source>
        <dbReference type="EMBL" id="GJG34731.1"/>
    </source>
</evidence>
<keyword evidence="2 7" id="KW-0813">Transport</keyword>
<dbReference type="InterPro" id="IPR036942">
    <property type="entry name" value="Beta-barrel_TonB_sf"/>
</dbReference>
<comment type="caution">
    <text evidence="9">The sequence shown here is derived from an EMBL/GenBank/DDBJ whole genome shotgun (WGS) entry which is preliminary data.</text>
</comment>
<dbReference type="Gene3D" id="2.40.170.20">
    <property type="entry name" value="TonB-dependent receptor, beta-barrel domain"/>
    <property type="match status" value="1"/>
</dbReference>
<name>A0AA37MMA7_XYLRU</name>
<dbReference type="AlphaFoldDB" id="A0AA37MMA7"/>
<evidence type="ECO:0000256" key="6">
    <source>
        <dbReference type="ARBA" id="ARBA00023237"/>
    </source>
</evidence>
<reference evidence="9" key="1">
    <citation type="submission" date="2021-08" db="EMBL/GenBank/DDBJ databases">
        <title>Prevotella lacticifex sp. nov., isolated from rumen of cow.</title>
        <authorList>
            <person name="Shinkai T."/>
            <person name="Ikeyama N."/>
            <person name="Kumagai M."/>
            <person name="Ohmori H."/>
            <person name="Sakamoto M."/>
            <person name="Ohkuma M."/>
            <person name="Mitsumori M."/>
        </authorList>
    </citation>
    <scope>NUCLEOTIDE SEQUENCE</scope>
    <source>
        <strain evidence="9">JCM 8259</strain>
    </source>
</reference>
<evidence type="ECO:0000313" key="10">
    <source>
        <dbReference type="Proteomes" id="UP000887097"/>
    </source>
</evidence>
<keyword evidence="5 7" id="KW-0472">Membrane</keyword>
<evidence type="ECO:0000256" key="5">
    <source>
        <dbReference type="ARBA" id="ARBA00023136"/>
    </source>
</evidence>
<keyword evidence="6 7" id="KW-0998">Cell outer membrane</keyword>
<dbReference type="Gene3D" id="2.170.130.10">
    <property type="entry name" value="TonB-dependent receptor, plug domain"/>
    <property type="match status" value="1"/>
</dbReference>
<evidence type="ECO:0000256" key="4">
    <source>
        <dbReference type="ARBA" id="ARBA00022692"/>
    </source>
</evidence>
<evidence type="ECO:0000256" key="1">
    <source>
        <dbReference type="ARBA" id="ARBA00004571"/>
    </source>
</evidence>
<dbReference type="InterPro" id="IPR039426">
    <property type="entry name" value="TonB-dep_rcpt-like"/>
</dbReference>
<comment type="similarity">
    <text evidence="7">Belongs to the TonB-dependent receptor family.</text>
</comment>
<evidence type="ECO:0000256" key="2">
    <source>
        <dbReference type="ARBA" id="ARBA00022448"/>
    </source>
</evidence>
<feature type="domain" description="TonB-dependent receptor plug" evidence="8">
    <location>
        <begin position="344"/>
        <end position="422"/>
    </location>
</feature>
<organism evidence="9 10">
    <name type="scientific">Xylanibacter ruminicola</name>
    <name type="common">Prevotella ruminicola</name>
    <dbReference type="NCBI Taxonomy" id="839"/>
    <lineage>
        <taxon>Bacteria</taxon>
        <taxon>Pseudomonadati</taxon>
        <taxon>Bacteroidota</taxon>
        <taxon>Bacteroidia</taxon>
        <taxon>Bacteroidales</taxon>
        <taxon>Prevotellaceae</taxon>
        <taxon>Xylanibacter</taxon>
    </lineage>
</organism>
<evidence type="ECO:0000256" key="3">
    <source>
        <dbReference type="ARBA" id="ARBA00022452"/>
    </source>
</evidence>